<evidence type="ECO:0000313" key="2">
    <source>
        <dbReference type="EMBL" id="KAK0391485.1"/>
    </source>
</evidence>
<keyword evidence="3" id="KW-1185">Reference proteome</keyword>
<evidence type="ECO:0000313" key="3">
    <source>
        <dbReference type="Proteomes" id="UP001175261"/>
    </source>
</evidence>
<dbReference type="AlphaFoldDB" id="A0AA39GQ35"/>
<dbReference type="PANTHER" id="PTHR33112">
    <property type="entry name" value="DOMAIN PROTEIN, PUTATIVE-RELATED"/>
    <property type="match status" value="1"/>
</dbReference>
<accession>A0AA39GQ35</accession>
<organism evidence="2 3">
    <name type="scientific">Sarocladium strictum</name>
    <name type="common">Black bundle disease fungus</name>
    <name type="synonym">Acremonium strictum</name>
    <dbReference type="NCBI Taxonomy" id="5046"/>
    <lineage>
        <taxon>Eukaryota</taxon>
        <taxon>Fungi</taxon>
        <taxon>Dikarya</taxon>
        <taxon>Ascomycota</taxon>
        <taxon>Pezizomycotina</taxon>
        <taxon>Sordariomycetes</taxon>
        <taxon>Hypocreomycetidae</taxon>
        <taxon>Hypocreales</taxon>
        <taxon>Sarocladiaceae</taxon>
        <taxon>Sarocladium</taxon>
    </lineage>
</organism>
<name>A0AA39GQ35_SARSR</name>
<comment type="caution">
    <text evidence="2">The sequence shown here is derived from an EMBL/GenBank/DDBJ whole genome shotgun (WGS) entry which is preliminary data.</text>
</comment>
<proteinExistence type="predicted"/>
<dbReference type="Proteomes" id="UP001175261">
    <property type="component" value="Unassembled WGS sequence"/>
</dbReference>
<dbReference type="PANTHER" id="PTHR33112:SF10">
    <property type="entry name" value="TOL"/>
    <property type="match status" value="1"/>
</dbReference>
<dbReference type="EMBL" id="JAPDFR010000001">
    <property type="protein sequence ID" value="KAK0391485.1"/>
    <property type="molecule type" value="Genomic_DNA"/>
</dbReference>
<evidence type="ECO:0000259" key="1">
    <source>
        <dbReference type="Pfam" id="PF06985"/>
    </source>
</evidence>
<protein>
    <recommendedName>
        <fullName evidence="1">Heterokaryon incompatibility domain-containing protein</fullName>
    </recommendedName>
</protein>
<dbReference type="InterPro" id="IPR010730">
    <property type="entry name" value="HET"/>
</dbReference>
<gene>
    <name evidence="2" type="ORF">NLU13_0986</name>
</gene>
<dbReference type="Pfam" id="PF06985">
    <property type="entry name" value="HET"/>
    <property type="match status" value="1"/>
</dbReference>
<reference evidence="2" key="1">
    <citation type="submission" date="2022-10" db="EMBL/GenBank/DDBJ databases">
        <title>Determination and structural analysis of whole genome sequence of Sarocladium strictum F4-1.</title>
        <authorList>
            <person name="Hu L."/>
            <person name="Jiang Y."/>
        </authorList>
    </citation>
    <scope>NUCLEOTIDE SEQUENCE</scope>
    <source>
        <strain evidence="2">F4-1</strain>
    </source>
</reference>
<feature type="domain" description="Heterokaryon incompatibility" evidence="1">
    <location>
        <begin position="225"/>
        <end position="378"/>
    </location>
</feature>
<sequence>MASGNATQKLCAHCESLSLAKLEPYLNGPGNGAKGTGYVLYQSSKELHISAKGCAMCATIEQSLLHALNGSKLSSSLPDGGWRGLNTGVITVEPKADTIGKAFPYDVGDGLYLNGLVVKTHQRSGDSLAPLRGKVRLYLHSEDPGFQANPNLVGRPRLSHPASQAALALMRDWLSGCHRQHKSCCRTMSGGIVDGKHLPELPTRIIAIGDTSIRLVHAVGTRGQYAALSHCWGPQDRRPLSTTKQNLSQFLTNIGFDQLPKSFRDAVSVARGLGLRWLWIDSLCIVQDDEDDWEKQSQMMGAVFENAEVTFAASHSDDSWQGFLFPRTVDPSPVHLPGLSPAGGEAQVKAMATLRFESIRDTFPEHGILNERAWATQEWLLSRRMVFFTKEALVWSCKEITQQETGERCYNISRNLTWTVVAESYSERKLTFEKDRIMALEGLRRELGKKTGYRYALGIWKEALPNQLLWQVTERQSGSNVLGLPSWTWMHVPCGVRFLLTHKAKSLISNVVISDPPRELSFRSWIKEASIVTSPPSSEVPDLLSTLNKDVASSNVKETSTMARFLCDQKGKLLGWLVLDTEHNDNITQRLSVAALMGGLLRRDEETERRTGRIVSNNLRHYWVIALKRRDDDTYARVGVGKTYGRGWWQDAVLEIIAIT</sequence>